<dbReference type="STRING" id="1122192.SAMN02745673_01748"/>
<dbReference type="InterPro" id="IPR050491">
    <property type="entry name" value="AmpC-like"/>
</dbReference>
<feature type="transmembrane region" description="Helical" evidence="1">
    <location>
        <begin position="603"/>
        <end position="627"/>
    </location>
</feature>
<sequence>MTAPAPPRVSTPPDRRPRVFPGGLAAIVATGVLATGCAVPATDTVAPPPTPSGATADLTREDLETWLDGLVPAALDQTGIPGAAVSVVHDGELLTARGYGYADTGADGSEPVPVDPQETLFRVGSVSKLFTATAVMRLVEEGRVDLDADVHEYIDFTVPTSFDEPVTLRHLLTHTPGFEERVAGMILPPDAEDDLRAHLVTDPPEQVFPPGTVPAYSNYGNALAGYVVERVSGVPFEEYVQENVLEPLGMDSSTFAQPLPDGLAQRVAEGYTVDTAAAGPFEVVAGAPAGSLTASATDMAHFMLAHLGQADRPLLEPQTLDLMHAPGLDEETLGTLAQGPRMALGFFEEDRNGRRILGHGGDTQYFHSHLQIYPDEGTGVFVALNGGGHGGIESLRLREEILFGFADRYFPAEDAPASKAEPTAVEHAAMAEGVYESSRSMYSTFLSVLGVAGGQTRVIAREDGTILVTPGPETMEPTVYEEVEPWVWREVGGQRLLAMRVAGDQVEAIGFGSAFTLLPVDTVRTASLALPVVAVSVAILLAAALSWPLGALMRRGRSLPAPQPAGRPARILARAGVACALAALAGWTVVVSLVMGFQEVPKGVLYALLGAQWAGVAAIIPAAVALVGDIRRRAGWRRCLGGLLVLSALIGVAGFAALFGLLSPDMSY</sequence>
<dbReference type="InterPro" id="IPR012338">
    <property type="entry name" value="Beta-lactam/transpept-like"/>
</dbReference>
<evidence type="ECO:0000259" key="2">
    <source>
        <dbReference type="Pfam" id="PF00144"/>
    </source>
</evidence>
<dbReference type="Proteomes" id="UP000190637">
    <property type="component" value="Unassembled WGS sequence"/>
</dbReference>
<dbReference type="SUPFAM" id="SSF56601">
    <property type="entry name" value="beta-lactamase/transpeptidase-like"/>
    <property type="match status" value="1"/>
</dbReference>
<dbReference type="Pfam" id="PF00144">
    <property type="entry name" value="Beta-lactamase"/>
    <property type="match status" value="1"/>
</dbReference>
<evidence type="ECO:0000313" key="3">
    <source>
        <dbReference type="EMBL" id="SJZ89377.1"/>
    </source>
</evidence>
<feature type="domain" description="Beta-lactamase-related" evidence="2">
    <location>
        <begin position="68"/>
        <end position="388"/>
    </location>
</feature>
<keyword evidence="1" id="KW-0472">Membrane</keyword>
<feature type="transmembrane region" description="Helical" evidence="1">
    <location>
        <begin position="639"/>
        <end position="662"/>
    </location>
</feature>
<dbReference type="Gene3D" id="3.40.710.10">
    <property type="entry name" value="DD-peptidase/beta-lactamase superfamily"/>
    <property type="match status" value="1"/>
</dbReference>
<evidence type="ECO:0000256" key="1">
    <source>
        <dbReference type="SAM" id="Phobius"/>
    </source>
</evidence>
<dbReference type="InterPro" id="IPR001466">
    <property type="entry name" value="Beta-lactam-related"/>
</dbReference>
<accession>A0A1T4PDH7</accession>
<dbReference type="RefSeq" id="WP_235000868.1">
    <property type="nucleotide sequence ID" value="NZ_FUWS01000004.1"/>
</dbReference>
<organism evidence="3 4">
    <name type="scientific">Marinactinospora thermotolerans DSM 45154</name>
    <dbReference type="NCBI Taxonomy" id="1122192"/>
    <lineage>
        <taxon>Bacteria</taxon>
        <taxon>Bacillati</taxon>
        <taxon>Actinomycetota</taxon>
        <taxon>Actinomycetes</taxon>
        <taxon>Streptosporangiales</taxon>
        <taxon>Nocardiopsidaceae</taxon>
        <taxon>Marinactinospora</taxon>
    </lineage>
</organism>
<reference evidence="3 4" key="1">
    <citation type="submission" date="2017-02" db="EMBL/GenBank/DDBJ databases">
        <authorList>
            <person name="Peterson S.W."/>
        </authorList>
    </citation>
    <scope>NUCLEOTIDE SEQUENCE [LARGE SCALE GENOMIC DNA]</scope>
    <source>
        <strain evidence="3 4">DSM 45154</strain>
    </source>
</reference>
<keyword evidence="4" id="KW-1185">Reference proteome</keyword>
<name>A0A1T4PDH7_9ACTN</name>
<evidence type="ECO:0000313" key="4">
    <source>
        <dbReference type="Proteomes" id="UP000190637"/>
    </source>
</evidence>
<feature type="transmembrane region" description="Helical" evidence="1">
    <location>
        <begin position="571"/>
        <end position="597"/>
    </location>
</feature>
<gene>
    <name evidence="3" type="ORF">SAMN02745673_01748</name>
</gene>
<dbReference type="EMBL" id="FUWS01000004">
    <property type="protein sequence ID" value="SJZ89377.1"/>
    <property type="molecule type" value="Genomic_DNA"/>
</dbReference>
<proteinExistence type="predicted"/>
<dbReference type="AlphaFoldDB" id="A0A1T4PDH7"/>
<keyword evidence="1" id="KW-0812">Transmembrane</keyword>
<keyword evidence="1" id="KW-1133">Transmembrane helix</keyword>
<feature type="transmembrane region" description="Helical" evidence="1">
    <location>
        <begin position="528"/>
        <end position="550"/>
    </location>
</feature>
<dbReference type="PANTHER" id="PTHR46825:SF9">
    <property type="entry name" value="BETA-LACTAMASE-RELATED DOMAIN-CONTAINING PROTEIN"/>
    <property type="match status" value="1"/>
</dbReference>
<dbReference type="PANTHER" id="PTHR46825">
    <property type="entry name" value="D-ALANYL-D-ALANINE-CARBOXYPEPTIDASE/ENDOPEPTIDASE AMPH"/>
    <property type="match status" value="1"/>
</dbReference>
<protein>
    <submittedName>
        <fullName evidence="3">CubicO group peptidase, beta-lactamase class C family</fullName>
    </submittedName>
</protein>